<evidence type="ECO:0000256" key="1">
    <source>
        <dbReference type="ARBA" id="ARBA00010641"/>
    </source>
</evidence>
<keyword evidence="4" id="KW-0238">DNA-binding</keyword>
<dbReference type="GO" id="GO:0003677">
    <property type="term" value="F:DNA binding"/>
    <property type="evidence" value="ECO:0007669"/>
    <property type="project" value="UniProtKB-KW"/>
</dbReference>
<dbReference type="PANTHER" id="PTHR43133">
    <property type="entry name" value="RNA POLYMERASE ECF-TYPE SIGMA FACTO"/>
    <property type="match status" value="1"/>
</dbReference>
<dbReference type="RefSeq" id="WP_172632289.1">
    <property type="nucleotide sequence ID" value="NZ_BIXY01000073.1"/>
</dbReference>
<feature type="domain" description="RNA polymerase sigma-70 region 2" evidence="6">
    <location>
        <begin position="46"/>
        <end position="98"/>
    </location>
</feature>
<dbReference type="GO" id="GO:0006352">
    <property type="term" value="P:DNA-templated transcription initiation"/>
    <property type="evidence" value="ECO:0007669"/>
    <property type="project" value="InterPro"/>
</dbReference>
<proteinExistence type="inferred from homology"/>
<dbReference type="Pfam" id="PF04542">
    <property type="entry name" value="Sigma70_r2"/>
    <property type="match status" value="1"/>
</dbReference>
<dbReference type="SUPFAM" id="SSF88659">
    <property type="entry name" value="Sigma3 and sigma4 domains of RNA polymerase sigma factors"/>
    <property type="match status" value="1"/>
</dbReference>
<dbReference type="InterPro" id="IPR007627">
    <property type="entry name" value="RNA_pol_sigma70_r2"/>
</dbReference>
<evidence type="ECO:0000313" key="8">
    <source>
        <dbReference type="EMBL" id="GCF10514.1"/>
    </source>
</evidence>
<dbReference type="InterPro" id="IPR013324">
    <property type="entry name" value="RNA_pol_sigma_r3/r4-like"/>
</dbReference>
<dbReference type="Gene3D" id="1.10.10.10">
    <property type="entry name" value="Winged helix-like DNA-binding domain superfamily/Winged helix DNA-binding domain"/>
    <property type="match status" value="1"/>
</dbReference>
<dbReference type="PANTHER" id="PTHR43133:SF8">
    <property type="entry name" value="RNA POLYMERASE SIGMA FACTOR HI_1459-RELATED"/>
    <property type="match status" value="1"/>
</dbReference>
<dbReference type="InterPro" id="IPR039425">
    <property type="entry name" value="RNA_pol_sigma-70-like"/>
</dbReference>
<dbReference type="InterPro" id="IPR013249">
    <property type="entry name" value="RNA_pol_sigma70_r4_t2"/>
</dbReference>
<comment type="caution">
    <text evidence="8">The sequence shown here is derived from an EMBL/GenBank/DDBJ whole genome shotgun (WGS) entry which is preliminary data.</text>
</comment>
<evidence type="ECO:0000313" key="9">
    <source>
        <dbReference type="Proteomes" id="UP000322530"/>
    </source>
</evidence>
<feature type="domain" description="RNA polymerase sigma factor 70 region 4 type 2" evidence="7">
    <location>
        <begin position="127"/>
        <end position="177"/>
    </location>
</feature>
<sequence length="198" mass="23391">MYPHLPDDISVEWLVREARAGNQQAADRLFYLFYRKICHFFLRDLHVSVEMAEELVQDTFEKAWRKLPTLQNCLVFESWLYTIARNVGFDHVRKLKRRKDPTPLDPEFDLADSSPPVESLVLAEMHIREMWNAMPPRQRECLYLFYMENLTMLEISARLQLGADTVKVYISKARMTLRDGLYASEEDVNDVKSKRCRA</sequence>
<organism evidence="8 9">
    <name type="scientific">Dictyobacter arantiisoli</name>
    <dbReference type="NCBI Taxonomy" id="2014874"/>
    <lineage>
        <taxon>Bacteria</taxon>
        <taxon>Bacillati</taxon>
        <taxon>Chloroflexota</taxon>
        <taxon>Ktedonobacteria</taxon>
        <taxon>Ktedonobacterales</taxon>
        <taxon>Dictyobacteraceae</taxon>
        <taxon>Dictyobacter</taxon>
    </lineage>
</organism>
<dbReference type="InterPro" id="IPR013325">
    <property type="entry name" value="RNA_pol_sigma_r2"/>
</dbReference>
<dbReference type="GO" id="GO:0016987">
    <property type="term" value="F:sigma factor activity"/>
    <property type="evidence" value="ECO:0007669"/>
    <property type="project" value="UniProtKB-KW"/>
</dbReference>
<evidence type="ECO:0000256" key="4">
    <source>
        <dbReference type="ARBA" id="ARBA00023125"/>
    </source>
</evidence>
<comment type="similarity">
    <text evidence="1">Belongs to the sigma-70 factor family. ECF subfamily.</text>
</comment>
<evidence type="ECO:0000259" key="6">
    <source>
        <dbReference type="Pfam" id="PF04542"/>
    </source>
</evidence>
<accession>A0A5A5THR6</accession>
<name>A0A5A5THR6_9CHLR</name>
<reference evidence="8 9" key="1">
    <citation type="submission" date="2019-01" db="EMBL/GenBank/DDBJ databases">
        <title>Draft genome sequence of Dictyobacter sp. Uno17.</title>
        <authorList>
            <person name="Wang C.M."/>
            <person name="Zheng Y."/>
            <person name="Sakai Y."/>
            <person name="Abe K."/>
            <person name="Yokota A."/>
            <person name="Yabe S."/>
        </authorList>
    </citation>
    <scope>NUCLEOTIDE SEQUENCE [LARGE SCALE GENOMIC DNA]</scope>
    <source>
        <strain evidence="8 9">Uno17</strain>
    </source>
</reference>
<keyword evidence="5" id="KW-0804">Transcription</keyword>
<keyword evidence="3" id="KW-0731">Sigma factor</keyword>
<dbReference type="Gene3D" id="1.10.1740.10">
    <property type="match status" value="1"/>
</dbReference>
<evidence type="ECO:0000256" key="3">
    <source>
        <dbReference type="ARBA" id="ARBA00023082"/>
    </source>
</evidence>
<dbReference type="CDD" id="cd06171">
    <property type="entry name" value="Sigma70_r4"/>
    <property type="match status" value="1"/>
</dbReference>
<dbReference type="EMBL" id="BIXY01000073">
    <property type="protein sequence ID" value="GCF10514.1"/>
    <property type="molecule type" value="Genomic_DNA"/>
</dbReference>
<dbReference type="Proteomes" id="UP000322530">
    <property type="component" value="Unassembled WGS sequence"/>
</dbReference>
<dbReference type="SUPFAM" id="SSF88946">
    <property type="entry name" value="Sigma2 domain of RNA polymerase sigma factors"/>
    <property type="match status" value="1"/>
</dbReference>
<gene>
    <name evidence="8" type="ORF">KDI_40780</name>
</gene>
<evidence type="ECO:0000256" key="2">
    <source>
        <dbReference type="ARBA" id="ARBA00023015"/>
    </source>
</evidence>
<dbReference type="AlphaFoldDB" id="A0A5A5THR6"/>
<keyword evidence="2" id="KW-0805">Transcription regulation</keyword>
<dbReference type="Pfam" id="PF08281">
    <property type="entry name" value="Sigma70_r4_2"/>
    <property type="match status" value="1"/>
</dbReference>
<dbReference type="NCBIfam" id="TIGR02937">
    <property type="entry name" value="sigma70-ECF"/>
    <property type="match status" value="1"/>
</dbReference>
<dbReference type="InterPro" id="IPR014284">
    <property type="entry name" value="RNA_pol_sigma-70_dom"/>
</dbReference>
<protein>
    <submittedName>
        <fullName evidence="8">RNA polymerase sigma-70 factor</fullName>
    </submittedName>
</protein>
<evidence type="ECO:0000259" key="7">
    <source>
        <dbReference type="Pfam" id="PF08281"/>
    </source>
</evidence>
<evidence type="ECO:0000256" key="5">
    <source>
        <dbReference type="ARBA" id="ARBA00023163"/>
    </source>
</evidence>
<keyword evidence="9" id="KW-1185">Reference proteome</keyword>
<dbReference type="InterPro" id="IPR036388">
    <property type="entry name" value="WH-like_DNA-bd_sf"/>
</dbReference>